<evidence type="ECO:0000259" key="3">
    <source>
        <dbReference type="Pfam" id="PF18962"/>
    </source>
</evidence>
<dbReference type="InterPro" id="IPR015943">
    <property type="entry name" value="WD40/YVTN_repeat-like_dom_sf"/>
</dbReference>
<dbReference type="PANTHER" id="PTHR47199:SF2">
    <property type="entry name" value="PHOTOSYSTEM II STABILITY_ASSEMBLY FACTOR HCF136, CHLOROPLASTIC"/>
    <property type="match status" value="1"/>
</dbReference>
<reference evidence="4 5" key="1">
    <citation type="submission" date="2024-09" db="EMBL/GenBank/DDBJ databases">
        <authorList>
            <person name="Sun Q."/>
            <person name="Mori K."/>
        </authorList>
    </citation>
    <scope>NUCLEOTIDE SEQUENCE [LARGE SCALE GENOMIC DNA]</scope>
    <source>
        <strain evidence="4 5">CECT 8460</strain>
    </source>
</reference>
<gene>
    <name evidence="4" type="ORF">ACFFUU_08330</name>
</gene>
<organism evidence="4 5">
    <name type="scientific">Flavobacterium paronense</name>
    <dbReference type="NCBI Taxonomy" id="1392775"/>
    <lineage>
        <taxon>Bacteria</taxon>
        <taxon>Pseudomonadati</taxon>
        <taxon>Bacteroidota</taxon>
        <taxon>Flavobacteriia</taxon>
        <taxon>Flavobacteriales</taxon>
        <taxon>Flavobacteriaceae</taxon>
        <taxon>Flavobacterium</taxon>
    </lineage>
</organism>
<feature type="signal peptide" evidence="2">
    <location>
        <begin position="1"/>
        <end position="19"/>
    </location>
</feature>
<dbReference type="RefSeq" id="WP_290286638.1">
    <property type="nucleotide sequence ID" value="NZ_JAUFQN010000019.1"/>
</dbReference>
<feature type="domain" description="Secretion system C-terminal sorting" evidence="3">
    <location>
        <begin position="392"/>
        <end position="460"/>
    </location>
</feature>
<comment type="caution">
    <text evidence="4">The sequence shown here is derived from an EMBL/GenBank/DDBJ whole genome shotgun (WGS) entry which is preliminary data.</text>
</comment>
<proteinExistence type="predicted"/>
<dbReference type="Gene3D" id="2.130.10.10">
    <property type="entry name" value="YVTN repeat-like/Quinoprotein amine dehydrogenase"/>
    <property type="match status" value="2"/>
</dbReference>
<keyword evidence="5" id="KW-1185">Reference proteome</keyword>
<dbReference type="NCBIfam" id="TIGR04183">
    <property type="entry name" value="Por_Secre_tail"/>
    <property type="match status" value="1"/>
</dbReference>
<dbReference type="EMBL" id="JBHMFB010000016">
    <property type="protein sequence ID" value="MFB9089603.1"/>
    <property type="molecule type" value="Genomic_DNA"/>
</dbReference>
<protein>
    <submittedName>
        <fullName evidence="4">T9SS type A sorting domain-containing protein</fullName>
    </submittedName>
</protein>
<feature type="chain" id="PRO_5045100813" evidence="2">
    <location>
        <begin position="20"/>
        <end position="463"/>
    </location>
</feature>
<keyword evidence="1 2" id="KW-0732">Signal</keyword>
<evidence type="ECO:0000313" key="4">
    <source>
        <dbReference type="EMBL" id="MFB9089603.1"/>
    </source>
</evidence>
<name>A0ABV5GER4_9FLAO</name>
<accession>A0ABV5GER4</accession>
<sequence length="463" mass="48408">MKKLLLTFSLIALNSTINAQWTSQGTGFAAASRGLNQISIVDATTVWALAYDGAPIDASHPTTLNIQEFTRTTDGGTSWATGTIDVGNTVWELNNISPVSATTAWVSAINNITGDPENGVGYIYKTTDGGSTWNQQLASGFQTAGSSFLNGVYFFNANVGIAYGDPIGSGLGEFEIYRTTDGGANWTQLTAAALPNPLNGEYGYNSTPTAVGNTLWFPTNKGRLYRTNDAGVTWTVAQAPLTDFGAALPANSGNVHFSDINNGYLLKTSGTVATPVYTYYTTTNGGTTWTPTSGSPFTGTRQILNYIPGTTTIVATSQAAPVGTSVSANNGVTWTDLEPAGTEQRGTSAFLNATTGWCAGFSDGDPLGSAGIFKLSGTLGVDNSGTVAKFKVYPNPATSVVTISTPDVDTANLSVTDLSGKVVMTKSLNGIENTIDISTLSTGAYFFELSSNNKKEVVKILKN</sequence>
<dbReference type="Proteomes" id="UP001589576">
    <property type="component" value="Unassembled WGS sequence"/>
</dbReference>
<evidence type="ECO:0000256" key="2">
    <source>
        <dbReference type="SAM" id="SignalP"/>
    </source>
</evidence>
<evidence type="ECO:0000313" key="5">
    <source>
        <dbReference type="Proteomes" id="UP001589576"/>
    </source>
</evidence>
<dbReference type="Pfam" id="PF18962">
    <property type="entry name" value="Por_Secre_tail"/>
    <property type="match status" value="1"/>
</dbReference>
<evidence type="ECO:0000256" key="1">
    <source>
        <dbReference type="ARBA" id="ARBA00022729"/>
    </source>
</evidence>
<dbReference type="SUPFAM" id="SSF110296">
    <property type="entry name" value="Oligoxyloglucan reducing end-specific cellobiohydrolase"/>
    <property type="match status" value="2"/>
</dbReference>
<dbReference type="PANTHER" id="PTHR47199">
    <property type="entry name" value="PHOTOSYSTEM II STABILITY/ASSEMBLY FACTOR HCF136, CHLOROPLASTIC"/>
    <property type="match status" value="1"/>
</dbReference>
<dbReference type="InterPro" id="IPR026444">
    <property type="entry name" value="Secre_tail"/>
</dbReference>